<name>A0A1H9UXU8_9MICO</name>
<reference evidence="3" key="1">
    <citation type="submission" date="2016-10" db="EMBL/GenBank/DDBJ databases">
        <authorList>
            <person name="Varghese N."/>
            <person name="Submissions S."/>
        </authorList>
    </citation>
    <scope>NUCLEOTIDE SEQUENCE [LARGE SCALE GENOMIC DNA]</scope>
    <source>
        <strain evidence="3">CGMCC 1.6963</strain>
    </source>
</reference>
<organism evidence="2 3">
    <name type="scientific">Pedococcus cremeus</name>
    <dbReference type="NCBI Taxonomy" id="587636"/>
    <lineage>
        <taxon>Bacteria</taxon>
        <taxon>Bacillati</taxon>
        <taxon>Actinomycetota</taxon>
        <taxon>Actinomycetes</taxon>
        <taxon>Micrococcales</taxon>
        <taxon>Intrasporangiaceae</taxon>
        <taxon>Pedococcus</taxon>
    </lineage>
</organism>
<keyword evidence="2" id="KW-0808">Transferase</keyword>
<dbReference type="InterPro" id="IPR002575">
    <property type="entry name" value="Aminoglycoside_PTrfase"/>
</dbReference>
<keyword evidence="3" id="KW-1185">Reference proteome</keyword>
<evidence type="ECO:0000259" key="1">
    <source>
        <dbReference type="Pfam" id="PF01636"/>
    </source>
</evidence>
<evidence type="ECO:0000313" key="2">
    <source>
        <dbReference type="EMBL" id="SES14370.1"/>
    </source>
</evidence>
<dbReference type="InterPro" id="IPR011009">
    <property type="entry name" value="Kinase-like_dom_sf"/>
</dbReference>
<dbReference type="EMBL" id="FOHB01000003">
    <property type="protein sequence ID" value="SES14370.1"/>
    <property type="molecule type" value="Genomic_DNA"/>
</dbReference>
<proteinExistence type="predicted"/>
<dbReference type="SUPFAM" id="SSF56112">
    <property type="entry name" value="Protein kinase-like (PK-like)"/>
    <property type="match status" value="1"/>
</dbReference>
<evidence type="ECO:0000313" key="3">
    <source>
        <dbReference type="Proteomes" id="UP000199019"/>
    </source>
</evidence>
<dbReference type="STRING" id="587636.SAMN05216199_2175"/>
<gene>
    <name evidence="2" type="ORF">SAMN05216199_2175</name>
</gene>
<accession>A0A1H9UXU8</accession>
<dbReference type="GO" id="GO:0016740">
    <property type="term" value="F:transferase activity"/>
    <property type="evidence" value="ECO:0007669"/>
    <property type="project" value="UniProtKB-KW"/>
</dbReference>
<dbReference type="AlphaFoldDB" id="A0A1H9UXU8"/>
<feature type="domain" description="Aminoglycoside phosphotransferase" evidence="1">
    <location>
        <begin position="70"/>
        <end position="253"/>
    </location>
</feature>
<dbReference type="OrthoDB" id="2570531at2"/>
<dbReference type="Proteomes" id="UP000199019">
    <property type="component" value="Unassembled WGS sequence"/>
</dbReference>
<protein>
    <submittedName>
        <fullName evidence="2">Phosphotransferase enzyme family protein</fullName>
    </submittedName>
</protein>
<dbReference type="RefSeq" id="WP_091757979.1">
    <property type="nucleotide sequence ID" value="NZ_FOHB01000003.1"/>
</dbReference>
<sequence>MSTGPLEPRELDYRRTADRPTFADLPAEVRARLAELAGGAVVADPPVRSGFTRAYAGRLSLADGRAVFAKAADTSAPHARVAIERESAVLAHLAGRATAPHLVGSAAVDEWRLIVMEAVDGDMPGMPWTTTAADAVHRACLAAAEVPADVVVALTADLLAVDLGSDPVALNALESLAGGVDPWPGWLTPLTAEQRSELAGLAGHAGAALAGTQVVHGDLRPDNLVVDRTGTARMVDWNWVSRGPAWVDFVGLWPLMAHHGLDVTRWQGSPLLVGVDPDAVDAFLAVVVGLMVDKARGDDSSPSLAVLRAHQRFTAHTFLALLASRRRWA</sequence>
<dbReference type="Gene3D" id="3.90.1200.10">
    <property type="match status" value="1"/>
</dbReference>
<dbReference type="Pfam" id="PF01636">
    <property type="entry name" value="APH"/>
    <property type="match status" value="1"/>
</dbReference>